<dbReference type="STRING" id="563192.HMPREF0179_03420"/>
<sequence>MSVQHSLFIDAYIGCLLWAGTDDNGEPLDTHYNIYNLSAESRSRIVRDCHYFMLVASTSDIDLSGLEAQAGHDFWLTRNGHGTGFWDRPEIYGEENARILSIMSHCFGNCDPIITDDEYIELV</sequence>
<dbReference type="RefSeq" id="WP_005030235.1">
    <property type="nucleotide sequence ID" value="NZ_KE150238.1"/>
</dbReference>
<evidence type="ECO:0000313" key="1">
    <source>
        <dbReference type="EMBL" id="EFV42743.1"/>
    </source>
</evidence>
<reference evidence="1 2" key="1">
    <citation type="submission" date="2010-10" db="EMBL/GenBank/DDBJ databases">
        <authorList>
            <consortium name="The Broad Institute Genome Sequencing Platform"/>
            <person name="Ward D."/>
            <person name="Earl A."/>
            <person name="Feldgarden M."/>
            <person name="Young S.K."/>
            <person name="Gargeya S."/>
            <person name="Zeng Q."/>
            <person name="Alvarado L."/>
            <person name="Berlin A."/>
            <person name="Bochicchio J."/>
            <person name="Chapman S.B."/>
            <person name="Chen Z."/>
            <person name="Freedman E."/>
            <person name="Gellesch M."/>
            <person name="Goldberg J."/>
            <person name="Griggs A."/>
            <person name="Gujja S."/>
            <person name="Heilman E."/>
            <person name="Heiman D."/>
            <person name="Howarth C."/>
            <person name="Mehta T."/>
            <person name="Neiman D."/>
            <person name="Pearson M."/>
            <person name="Roberts A."/>
            <person name="Saif S."/>
            <person name="Shea T."/>
            <person name="Shenoy N."/>
            <person name="Sisk P."/>
            <person name="Stolte C."/>
            <person name="Sykes S."/>
            <person name="White J."/>
            <person name="Yandava C."/>
            <person name="Allen-Vercoe E."/>
            <person name="Sibley C."/>
            <person name="Ambrose C.E."/>
            <person name="Strauss J."/>
            <person name="Daigneault M."/>
            <person name="Haas B."/>
            <person name="Nusbaum C."/>
            <person name="Birren B."/>
        </authorList>
    </citation>
    <scope>NUCLEOTIDE SEQUENCE [LARGE SCALE GENOMIC DNA]</scope>
    <source>
        <strain evidence="1 2">3_1_6</strain>
    </source>
</reference>
<accession>E5YB47</accession>
<proteinExistence type="predicted"/>
<organism evidence="1 2">
    <name type="scientific">Bilophila wadsworthia (strain 3_1_6)</name>
    <dbReference type="NCBI Taxonomy" id="563192"/>
    <lineage>
        <taxon>Bacteria</taxon>
        <taxon>Pseudomonadati</taxon>
        <taxon>Thermodesulfobacteriota</taxon>
        <taxon>Desulfovibrionia</taxon>
        <taxon>Desulfovibrionales</taxon>
        <taxon>Desulfovibrionaceae</taxon>
        <taxon>Bilophila</taxon>
    </lineage>
</organism>
<dbReference type="GeneID" id="78087670"/>
<dbReference type="HOGENOM" id="CLU_1968192_0_0_7"/>
<comment type="caution">
    <text evidence="1">The sequence shown here is derived from an EMBL/GenBank/DDBJ whole genome shotgun (WGS) entry which is preliminary data.</text>
</comment>
<dbReference type="Proteomes" id="UP000006034">
    <property type="component" value="Unassembled WGS sequence"/>
</dbReference>
<dbReference type="EMBL" id="ADCP02000001">
    <property type="protein sequence ID" value="EFV42743.1"/>
    <property type="molecule type" value="Genomic_DNA"/>
</dbReference>
<dbReference type="eggNOG" id="ENOG5032QS6">
    <property type="taxonomic scope" value="Bacteria"/>
</dbReference>
<name>E5YB47_BILW3</name>
<keyword evidence="2" id="KW-1185">Reference proteome</keyword>
<protein>
    <submittedName>
        <fullName evidence="1">Uncharacterized protein</fullName>
    </submittedName>
</protein>
<dbReference type="OrthoDB" id="5198117at2"/>
<dbReference type="AlphaFoldDB" id="E5YB47"/>
<gene>
    <name evidence="1" type="ORF">HMPREF0179_03420</name>
</gene>
<reference evidence="1 2" key="2">
    <citation type="submission" date="2013-04" db="EMBL/GenBank/DDBJ databases">
        <title>The Genome Sequence of Bilophila wadsworthia 3_1_6.</title>
        <authorList>
            <consortium name="The Broad Institute Genomics Platform"/>
            <person name="Earl A."/>
            <person name="Ward D."/>
            <person name="Feldgarden M."/>
            <person name="Gevers D."/>
            <person name="Sibley C."/>
            <person name="Strauss J."/>
            <person name="Allen-Vercoe E."/>
            <person name="Walker B."/>
            <person name="Young S."/>
            <person name="Zeng Q."/>
            <person name="Gargeya S."/>
            <person name="Fitzgerald M."/>
            <person name="Haas B."/>
            <person name="Abouelleil A."/>
            <person name="Allen A.W."/>
            <person name="Alvarado L."/>
            <person name="Arachchi H.M."/>
            <person name="Berlin A.M."/>
            <person name="Chapman S.B."/>
            <person name="Gainer-Dewar J."/>
            <person name="Goldberg J."/>
            <person name="Griggs A."/>
            <person name="Gujja S."/>
            <person name="Hansen M."/>
            <person name="Howarth C."/>
            <person name="Imamovic A."/>
            <person name="Ireland A."/>
            <person name="Larimer J."/>
            <person name="McCowan C."/>
            <person name="Murphy C."/>
            <person name="Pearson M."/>
            <person name="Poon T.W."/>
            <person name="Priest M."/>
            <person name="Roberts A."/>
            <person name="Saif S."/>
            <person name="Shea T."/>
            <person name="Sisk P."/>
            <person name="Sykes S."/>
            <person name="Wortman J."/>
            <person name="Nusbaum C."/>
            <person name="Birren B."/>
        </authorList>
    </citation>
    <scope>NUCLEOTIDE SEQUENCE [LARGE SCALE GENOMIC DNA]</scope>
    <source>
        <strain evidence="1 2">3_1_6</strain>
    </source>
</reference>
<evidence type="ECO:0000313" key="2">
    <source>
        <dbReference type="Proteomes" id="UP000006034"/>
    </source>
</evidence>